<keyword evidence="14" id="KW-1185">Reference proteome</keyword>
<keyword evidence="6 8" id="KW-0472">Membrane</keyword>
<dbReference type="InterPro" id="IPR000531">
    <property type="entry name" value="Beta-barrel_TonB"/>
</dbReference>
<evidence type="ECO:0000313" key="13">
    <source>
        <dbReference type="EMBL" id="GFE83583.1"/>
    </source>
</evidence>
<evidence type="ECO:0000256" key="9">
    <source>
        <dbReference type="RuleBase" id="RU003357"/>
    </source>
</evidence>
<dbReference type="InterPro" id="IPR010104">
    <property type="entry name" value="TonB_rcpt_bac"/>
</dbReference>
<dbReference type="GO" id="GO:0009279">
    <property type="term" value="C:cell outer membrane"/>
    <property type="evidence" value="ECO:0007669"/>
    <property type="project" value="UniProtKB-SubCell"/>
</dbReference>
<dbReference type="InterPro" id="IPR012910">
    <property type="entry name" value="Plug_dom"/>
</dbReference>
<name>A0A829YL52_9GAMM</name>
<evidence type="ECO:0000256" key="4">
    <source>
        <dbReference type="ARBA" id="ARBA00022692"/>
    </source>
</evidence>
<dbReference type="Pfam" id="PF00593">
    <property type="entry name" value="TonB_dep_Rec_b-barrel"/>
    <property type="match status" value="1"/>
</dbReference>
<dbReference type="InterPro" id="IPR039426">
    <property type="entry name" value="TonB-dep_rcpt-like"/>
</dbReference>
<feature type="chain" id="PRO_5032958983" description="TonB-dependent receptor" evidence="10">
    <location>
        <begin position="28"/>
        <end position="902"/>
    </location>
</feature>
<dbReference type="PANTHER" id="PTHR40980:SF3">
    <property type="entry name" value="TONB-DEPENDENT RECEPTOR-LIKE BETA-BARREL DOMAIN-CONTAINING PROTEIN"/>
    <property type="match status" value="1"/>
</dbReference>
<dbReference type="EMBL" id="BLJN01000006">
    <property type="protein sequence ID" value="GFE83583.1"/>
    <property type="molecule type" value="Genomic_DNA"/>
</dbReference>
<evidence type="ECO:0000256" key="5">
    <source>
        <dbReference type="ARBA" id="ARBA00023077"/>
    </source>
</evidence>
<dbReference type="Gene3D" id="2.170.130.10">
    <property type="entry name" value="TonB-dependent receptor, plug domain"/>
    <property type="match status" value="1"/>
</dbReference>
<evidence type="ECO:0000256" key="1">
    <source>
        <dbReference type="ARBA" id="ARBA00004571"/>
    </source>
</evidence>
<dbReference type="Pfam" id="PF07715">
    <property type="entry name" value="Plug"/>
    <property type="match status" value="1"/>
</dbReference>
<dbReference type="RefSeq" id="WP_161815185.1">
    <property type="nucleotide sequence ID" value="NZ_BLJN01000006.1"/>
</dbReference>
<gene>
    <name evidence="13" type="ORF">GCM10011487_55830</name>
</gene>
<evidence type="ECO:0008006" key="15">
    <source>
        <dbReference type="Google" id="ProtNLM"/>
    </source>
</evidence>
<dbReference type="InterPro" id="IPR037066">
    <property type="entry name" value="Plug_dom_sf"/>
</dbReference>
<organism evidence="13 14">
    <name type="scientific">Steroidobacter agaridevorans</name>
    <dbReference type="NCBI Taxonomy" id="2695856"/>
    <lineage>
        <taxon>Bacteria</taxon>
        <taxon>Pseudomonadati</taxon>
        <taxon>Pseudomonadota</taxon>
        <taxon>Gammaproteobacteria</taxon>
        <taxon>Steroidobacterales</taxon>
        <taxon>Steroidobacteraceae</taxon>
        <taxon>Steroidobacter</taxon>
    </lineage>
</organism>
<evidence type="ECO:0000256" key="8">
    <source>
        <dbReference type="PROSITE-ProRule" id="PRU01360"/>
    </source>
</evidence>
<evidence type="ECO:0000256" key="7">
    <source>
        <dbReference type="ARBA" id="ARBA00023237"/>
    </source>
</evidence>
<dbReference type="PROSITE" id="PS52016">
    <property type="entry name" value="TONB_DEPENDENT_REC_3"/>
    <property type="match status" value="1"/>
</dbReference>
<dbReference type="Proteomes" id="UP000445000">
    <property type="component" value="Unassembled WGS sequence"/>
</dbReference>
<feature type="domain" description="TonB-dependent receptor-like beta-barrel" evidence="11">
    <location>
        <begin position="385"/>
        <end position="869"/>
    </location>
</feature>
<dbReference type="Gene3D" id="2.40.170.20">
    <property type="entry name" value="TonB-dependent receptor, beta-barrel domain"/>
    <property type="match status" value="1"/>
</dbReference>
<dbReference type="InterPro" id="IPR036942">
    <property type="entry name" value="Beta-barrel_TonB_sf"/>
</dbReference>
<evidence type="ECO:0000256" key="6">
    <source>
        <dbReference type="ARBA" id="ARBA00023136"/>
    </source>
</evidence>
<feature type="signal peptide" evidence="10">
    <location>
        <begin position="1"/>
        <end position="27"/>
    </location>
</feature>
<keyword evidence="2 8" id="KW-0813">Transport</keyword>
<evidence type="ECO:0000256" key="3">
    <source>
        <dbReference type="ARBA" id="ARBA00022452"/>
    </source>
</evidence>
<comment type="subcellular location">
    <subcellularLocation>
        <location evidence="1 8">Cell outer membrane</location>
        <topology evidence="1 8">Multi-pass membrane protein</topology>
    </subcellularLocation>
</comment>
<keyword evidence="4 8" id="KW-0812">Transmembrane</keyword>
<comment type="similarity">
    <text evidence="8 9">Belongs to the TonB-dependent receptor family.</text>
</comment>
<dbReference type="CDD" id="cd01347">
    <property type="entry name" value="ligand_gated_channel"/>
    <property type="match status" value="1"/>
</dbReference>
<proteinExistence type="inferred from homology"/>
<feature type="domain" description="TonB-dependent receptor plug" evidence="12">
    <location>
        <begin position="50"/>
        <end position="152"/>
    </location>
</feature>
<evidence type="ECO:0000259" key="11">
    <source>
        <dbReference type="Pfam" id="PF00593"/>
    </source>
</evidence>
<accession>A0A829YL52</accession>
<sequence length="902" mass="98704">MNHGRWISRVLFGVSALPLGLVGVAMAQAPVEEVVVTGTRASLSRALDLKKEVLGVVDSIAAEDIGKFPDQNVAESLQRIAGVSIDRTAGEGRFVTVRGFGPEFNNVLFNGRLLATENDGREFSFDILAPELISSAEVYKSSSAEFQEGGIGSTIQLRTARPLDFEGFHAAGSAAAKYDGGSEETTPTMSGLISMTNESNTFGALASVVYDERKARLERFHTDGWLTGQDLDFNRDGAADLADVAITRSYNQIVDESTRERMGATLSFDWLATDALKFELDALYTTYEIDNRNHVLAYFSDPADIISAEANGNGTVTRYVRGDTGSLATDWVVSERPRDASTYQLAFNTEYTLTERTTVAFDVSYSKAKDDNGGKERFYVLGTRNTGVNPTFELRPGSATPLYTNVLSPTDPANLRAHYLNESGNDVEDEIGQFQVDVVHELDGVIRALKFGALASNREKTTTDYKTPGSLNCYYCGYYAPVPASVTSSYDAGSFLGGSGLPTQWLDFDIDALIPYYTSPAAYGLNGDAAARAEFAANLAANGGDFRAVLNPQGSGSVEEESQAAYVQLELGGDISEMTWSGQVGLRWVKTDLTAKGTGQEIASITPIPGDATGLEYTLTDPMPITEKNDYDYFLPSLALRLNLSDQWAVRIAGSRTLTRPTLTNLQPTEGYNLRPPDSFFSSGGNPALQPYLAKNLDLGIDYFLNDASYFSVAGFYKWIDNFVSLVTRPTTILGYEFLETRPVNANDAKVYGVELSAQYTFDRLPAPYDGFGVSANYTDVDSSVTFDPSLSTQVFNVEGLSNSANLVLFYEKGPIQVRAAYNWRDDFLRRTFSFEGQPENIEAYGQYDVSASFQVNEAWSVFAECVNLTDERTRSYSAFKERLLQLEDSGRRITAGVRARF</sequence>
<dbReference type="AlphaFoldDB" id="A0A829YL52"/>
<evidence type="ECO:0000256" key="10">
    <source>
        <dbReference type="SAM" id="SignalP"/>
    </source>
</evidence>
<reference evidence="14" key="1">
    <citation type="submission" date="2020-01" db="EMBL/GenBank/DDBJ databases">
        <title>'Steroidobacter agaridevorans' sp. nov., agar-degrading bacteria isolated from rhizosphere soils.</title>
        <authorList>
            <person name="Ikenaga M."/>
            <person name="Kataoka M."/>
            <person name="Murouchi A."/>
            <person name="Katsuragi S."/>
            <person name="Sakai M."/>
        </authorList>
    </citation>
    <scope>NUCLEOTIDE SEQUENCE [LARGE SCALE GENOMIC DNA]</scope>
    <source>
        <strain evidence="14">YU21-B</strain>
    </source>
</reference>
<evidence type="ECO:0000259" key="12">
    <source>
        <dbReference type="Pfam" id="PF07715"/>
    </source>
</evidence>
<keyword evidence="5 9" id="KW-0798">TonB box</keyword>
<comment type="caution">
    <text evidence="13">The sequence shown here is derived from an EMBL/GenBank/DDBJ whole genome shotgun (WGS) entry which is preliminary data.</text>
</comment>
<dbReference type="NCBIfam" id="TIGR01782">
    <property type="entry name" value="TonB-Xanth-Caul"/>
    <property type="match status" value="1"/>
</dbReference>
<keyword evidence="7 8" id="KW-0998">Cell outer membrane</keyword>
<evidence type="ECO:0000313" key="14">
    <source>
        <dbReference type="Proteomes" id="UP000445000"/>
    </source>
</evidence>
<dbReference type="PANTHER" id="PTHR40980">
    <property type="entry name" value="PLUG DOMAIN-CONTAINING PROTEIN"/>
    <property type="match status" value="1"/>
</dbReference>
<dbReference type="SUPFAM" id="SSF56935">
    <property type="entry name" value="Porins"/>
    <property type="match status" value="1"/>
</dbReference>
<keyword evidence="3 8" id="KW-1134">Transmembrane beta strand</keyword>
<evidence type="ECO:0000256" key="2">
    <source>
        <dbReference type="ARBA" id="ARBA00022448"/>
    </source>
</evidence>
<protein>
    <recommendedName>
        <fullName evidence="15">TonB-dependent receptor</fullName>
    </recommendedName>
</protein>
<keyword evidence="10" id="KW-0732">Signal</keyword>